<evidence type="ECO:0008006" key="4">
    <source>
        <dbReference type="Google" id="ProtNLM"/>
    </source>
</evidence>
<gene>
    <name evidence="2" type="ORF">L484_007948</name>
</gene>
<dbReference type="STRING" id="981085.W9RW47"/>
<dbReference type="GO" id="GO:0048364">
    <property type="term" value="P:root development"/>
    <property type="evidence" value="ECO:0007669"/>
    <property type="project" value="InterPro"/>
</dbReference>
<dbReference type="InterPro" id="IPR004320">
    <property type="entry name" value="BPS1_pln"/>
</dbReference>
<dbReference type="GO" id="GO:0048367">
    <property type="term" value="P:shoot system development"/>
    <property type="evidence" value="ECO:0007669"/>
    <property type="project" value="InterPro"/>
</dbReference>
<proteinExistence type="predicted"/>
<evidence type="ECO:0000256" key="1">
    <source>
        <dbReference type="SAM" id="Coils"/>
    </source>
</evidence>
<organism evidence="2 3">
    <name type="scientific">Morus notabilis</name>
    <dbReference type="NCBI Taxonomy" id="981085"/>
    <lineage>
        <taxon>Eukaryota</taxon>
        <taxon>Viridiplantae</taxon>
        <taxon>Streptophyta</taxon>
        <taxon>Embryophyta</taxon>
        <taxon>Tracheophyta</taxon>
        <taxon>Spermatophyta</taxon>
        <taxon>Magnoliopsida</taxon>
        <taxon>eudicotyledons</taxon>
        <taxon>Gunneridae</taxon>
        <taxon>Pentapetalae</taxon>
        <taxon>rosids</taxon>
        <taxon>fabids</taxon>
        <taxon>Rosales</taxon>
        <taxon>Moraceae</taxon>
        <taxon>Moreae</taxon>
        <taxon>Morus</taxon>
    </lineage>
</organism>
<feature type="coiled-coil region" evidence="1">
    <location>
        <begin position="253"/>
        <end position="280"/>
    </location>
</feature>
<dbReference type="AlphaFoldDB" id="W9RW47"/>
<dbReference type="Pfam" id="PF03087">
    <property type="entry name" value="BPS1"/>
    <property type="match status" value="1"/>
</dbReference>
<keyword evidence="1" id="KW-0175">Coiled coil</keyword>
<dbReference type="PANTHER" id="PTHR31509">
    <property type="entry name" value="BPS1-LIKE PROTEIN"/>
    <property type="match status" value="1"/>
</dbReference>
<dbReference type="Proteomes" id="UP000030645">
    <property type="component" value="Unassembled WGS sequence"/>
</dbReference>
<dbReference type="KEGG" id="mnt:21391338"/>
<evidence type="ECO:0000313" key="2">
    <source>
        <dbReference type="EMBL" id="EXB95304.1"/>
    </source>
</evidence>
<reference evidence="3" key="1">
    <citation type="submission" date="2013-01" db="EMBL/GenBank/DDBJ databases">
        <title>Draft Genome Sequence of a Mulberry Tree, Morus notabilis C.K. Schneid.</title>
        <authorList>
            <person name="He N."/>
            <person name="Zhao S."/>
        </authorList>
    </citation>
    <scope>NUCLEOTIDE SEQUENCE</scope>
</reference>
<name>W9RW47_9ROSA</name>
<protein>
    <recommendedName>
        <fullName evidence="4">Protein BPS1</fullName>
    </recommendedName>
</protein>
<sequence>MVLLVAKINKLYSKLENFQSSETLSASLEAFLSDVSNGLSKLSSSGSETIMSFSWIQQRFELISMTNKAFAKLVVAIDHPLSKWGASSVEEYLSYTLNLLELFNSITASLSHLGQARLLLSYGLRLEENSPDLALKYLKAIQSMSLKKEFRRREREEREKGSCSSKEEVIHKAVMVMESLGFWVCGVVLSCLCGGDNSKEYGEMRKFGGGFLEASFGGLDSSTFELKEVKEVNHSVACLEAAIIGNGERNGEAEEFRRRLEVLEKVLEGFENEVDSLFHEVLRGRNLLLNGFQQRKE</sequence>
<keyword evidence="3" id="KW-1185">Reference proteome</keyword>
<dbReference type="EMBL" id="KE345197">
    <property type="protein sequence ID" value="EXB95304.1"/>
    <property type="molecule type" value="Genomic_DNA"/>
</dbReference>
<dbReference type="OrthoDB" id="985898at2759"/>
<accession>W9RW47</accession>
<evidence type="ECO:0000313" key="3">
    <source>
        <dbReference type="Proteomes" id="UP000030645"/>
    </source>
</evidence>
<dbReference type="eggNOG" id="ENOG502RHI1">
    <property type="taxonomic scope" value="Eukaryota"/>
</dbReference>